<dbReference type="RefSeq" id="WP_092851728.1">
    <property type="nucleotide sequence ID" value="NZ_FOMI01000006.1"/>
</dbReference>
<dbReference type="STRING" id="870482.SAMN04487987_10623"/>
<protein>
    <submittedName>
        <fullName evidence="3">Por secretion system C-terminal sorting domain-containing protein</fullName>
    </submittedName>
</protein>
<dbReference type="SUPFAM" id="SSF110296">
    <property type="entry name" value="Oligoxyloglucan reducing end-specific cellobiohydrolase"/>
    <property type="match status" value="2"/>
</dbReference>
<dbReference type="AlphaFoldDB" id="A0A1I1QKD8"/>
<reference evidence="4" key="1">
    <citation type="submission" date="2016-10" db="EMBL/GenBank/DDBJ databases">
        <authorList>
            <person name="Varghese N."/>
            <person name="Submissions S."/>
        </authorList>
    </citation>
    <scope>NUCLEOTIDE SEQUENCE [LARGE SCALE GENOMIC DNA]</scope>
    <source>
        <strain evidence="4">DSM 25730</strain>
    </source>
</reference>
<feature type="domain" description="Secretion system C-terminal sorting" evidence="2">
    <location>
        <begin position="817"/>
        <end position="888"/>
    </location>
</feature>
<accession>A0A1I1QKD8</accession>
<dbReference type="PANTHER" id="PTHR43739:SF5">
    <property type="entry name" value="EXO-ALPHA-SIALIDASE"/>
    <property type="match status" value="1"/>
</dbReference>
<dbReference type="EMBL" id="FOMI01000006">
    <property type="protein sequence ID" value="SFD19733.1"/>
    <property type="molecule type" value="Genomic_DNA"/>
</dbReference>
<dbReference type="OrthoDB" id="9757947at2"/>
<dbReference type="InterPro" id="IPR026444">
    <property type="entry name" value="Secre_tail"/>
</dbReference>
<dbReference type="GO" id="GO:0010411">
    <property type="term" value="P:xyloglucan metabolic process"/>
    <property type="evidence" value="ECO:0007669"/>
    <property type="project" value="TreeGrafter"/>
</dbReference>
<dbReference type="Proteomes" id="UP000199439">
    <property type="component" value="Unassembled WGS sequence"/>
</dbReference>
<dbReference type="Gene3D" id="2.130.10.10">
    <property type="entry name" value="YVTN repeat-like/Quinoprotein amine dehydrogenase"/>
    <property type="match status" value="4"/>
</dbReference>
<evidence type="ECO:0000313" key="3">
    <source>
        <dbReference type="EMBL" id="SFD19733.1"/>
    </source>
</evidence>
<proteinExistence type="predicted"/>
<sequence>MKKIYAILFTVFFSVLSFGQNDKSWSKKGTSKKETFYNVQAKFNKYWENKTPAKGQGYNIFKRWEKKVADKVYPSGDLSLLSSNYANYIEWSQKNKALNKTSAKSNASSWSTLNGNSVASGYDTGSGRLSFITFDPIDASTFYVGAPDGGLWKTTDGGNNWTTNTDFLSVIGCSGLVIHPTNTSTMYLATGDRGGDRRSIGVLKTTDGGATWNPTGLTWTAADNYRITKIVMDPNTPNTMMVATDGGVYRTTDGWATHTLTTNVEAFYDIEFKPGAAVGNSNTVYAASVYNDSEGYIYKSTDNGVTWSIASGIPTTDVSRIEMAVSAANVNVVYAIAGNLERGLRGVYKSTDSGSNFSLVYHTTATTPNILHASDNPPSAPTPGWNGGQADHDLAIAVSPLDANLVTIGGINQWQSTNGGTSWERITYWLGVKDGYPGSQYPSTETKPYIHADIQYIAYSPHDDTTLYTTCDGGISKGISNGQSAWEDITNNIAVGQQTNIALSATDPNKYFAGLQDIGSIMATSAGMWSVLSGGDGEDGFIDRTDDNIIISSTTNGQFYRTSYGVVSYFPSTNGEWFSPIHQDPVEADWVYLGGRPALYKSTDMLTKPNGDSAPNWTALGTPAAGKNILRFEIAPSNNKVMYAITENKLSKSTDAGVNWTDVTGTLPVGAASLKNLAISNANPNEVWVVFSGYNASSKVFKTNNGGTSWTDVYSSTLPNLPINTIVHLKNSTQNGVFIGADIGVYYIDDSQTAWTEEATNLPRNAVQDLEVFYTSPTSAKLRAATYGRGSWETTIDFTTLEVNENTMLASEAPRFHPNPVKQGFVNVKLNNPNSKFDFEIYNNIGQKVSSGTIDRNNTVIDLKNNTSGFYFIKVKNENKVYSQKIIIE</sequence>
<evidence type="ECO:0000259" key="2">
    <source>
        <dbReference type="Pfam" id="PF18962"/>
    </source>
</evidence>
<dbReference type="Pfam" id="PF18962">
    <property type="entry name" value="Por_Secre_tail"/>
    <property type="match status" value="1"/>
</dbReference>
<dbReference type="NCBIfam" id="TIGR04183">
    <property type="entry name" value="Por_Secre_tail"/>
    <property type="match status" value="1"/>
</dbReference>
<evidence type="ECO:0000256" key="1">
    <source>
        <dbReference type="ARBA" id="ARBA00022729"/>
    </source>
</evidence>
<dbReference type="InterPro" id="IPR015943">
    <property type="entry name" value="WD40/YVTN_repeat-like_dom_sf"/>
</dbReference>
<keyword evidence="1" id="KW-0732">Signal</keyword>
<organism evidence="3 4">
    <name type="scientific">Algibacter pectinivorans</name>
    <dbReference type="NCBI Taxonomy" id="870482"/>
    <lineage>
        <taxon>Bacteria</taxon>
        <taxon>Pseudomonadati</taxon>
        <taxon>Bacteroidota</taxon>
        <taxon>Flavobacteriia</taxon>
        <taxon>Flavobacteriales</taxon>
        <taxon>Flavobacteriaceae</taxon>
        <taxon>Algibacter</taxon>
    </lineage>
</organism>
<evidence type="ECO:0000313" key="4">
    <source>
        <dbReference type="Proteomes" id="UP000199439"/>
    </source>
</evidence>
<dbReference type="InterPro" id="IPR052025">
    <property type="entry name" value="Xyloglucanase_GH74"/>
</dbReference>
<name>A0A1I1QKD8_9FLAO</name>
<keyword evidence="4" id="KW-1185">Reference proteome</keyword>
<gene>
    <name evidence="3" type="ORF">SAMN04487987_10623</name>
</gene>
<dbReference type="CDD" id="cd15482">
    <property type="entry name" value="Sialidase_non-viral"/>
    <property type="match status" value="1"/>
</dbReference>
<dbReference type="PANTHER" id="PTHR43739">
    <property type="entry name" value="XYLOGLUCANASE (EUROFUNG)"/>
    <property type="match status" value="1"/>
</dbReference>